<dbReference type="SUPFAM" id="SSF51735">
    <property type="entry name" value="NAD(P)-binding Rossmann-fold domains"/>
    <property type="match status" value="1"/>
</dbReference>
<keyword evidence="2" id="KW-0560">Oxidoreductase</keyword>
<dbReference type="Gene3D" id="3.40.50.720">
    <property type="entry name" value="NAD(P)-binding Rossmann-like Domain"/>
    <property type="match status" value="1"/>
</dbReference>
<keyword evidence="5" id="KW-1185">Reference proteome</keyword>
<dbReference type="RefSeq" id="WP_185060841.1">
    <property type="nucleotide sequence ID" value="NZ_BAABJP010000029.1"/>
</dbReference>
<dbReference type="EMBL" id="BAABJP010000029">
    <property type="protein sequence ID" value="GAA5163158.1"/>
    <property type="molecule type" value="Genomic_DNA"/>
</dbReference>
<protein>
    <recommendedName>
        <fullName evidence="3">Dihydrodipicolinate reductase N-terminal domain-containing protein</fullName>
    </recommendedName>
</protein>
<dbReference type="CDD" id="cd24146">
    <property type="entry name" value="nat-AmDH_N_like"/>
    <property type="match status" value="1"/>
</dbReference>
<sequence>MTYRVVQWASGAMGRACLRGVIDHPGTDLVGIYVYSADKAGKDAGEIARRDLTGVTATRSVDEILALDADVVIHTSRLGRYGSHDAEIIPLLESGKNVISINGYSWPDYWADERSEALEAACRKGGASLMLAGLNPGFVGEQLAVVVSGLTTALENVEITECADGREIRDPDYLFGALGFGADPSSVDPNDPSWRPVGGLNGMYEECVASVARELGMTLERVETDHRLHVATHDLELAAGVVHKGTVSHTNWRWNGIVAGRPAVTMSIHWYVDITHLDQPDPPLWQVEVTGHPGVSVSVSMGKHRFDGSRASAEEYALAATVLNSIPHVVGAPPGVLSRPPVTPYRDDYSAPHPLLTAR</sequence>
<evidence type="ECO:0000313" key="5">
    <source>
        <dbReference type="Proteomes" id="UP001428817"/>
    </source>
</evidence>
<evidence type="ECO:0000313" key="4">
    <source>
        <dbReference type="EMBL" id="GAA5163158.1"/>
    </source>
</evidence>
<proteinExistence type="predicted"/>
<dbReference type="InterPro" id="IPR000846">
    <property type="entry name" value="DapB_N"/>
</dbReference>
<dbReference type="InterPro" id="IPR036291">
    <property type="entry name" value="NAD(P)-bd_dom_sf"/>
</dbReference>
<reference evidence="5" key="1">
    <citation type="journal article" date="2019" name="Int. J. Syst. Evol. Microbiol.">
        <title>The Global Catalogue of Microorganisms (GCM) 10K type strain sequencing project: providing services to taxonomists for standard genome sequencing and annotation.</title>
        <authorList>
            <consortium name="The Broad Institute Genomics Platform"/>
            <consortium name="The Broad Institute Genome Sequencing Center for Infectious Disease"/>
            <person name="Wu L."/>
            <person name="Ma J."/>
        </authorList>
    </citation>
    <scope>NUCLEOTIDE SEQUENCE [LARGE SCALE GENOMIC DNA]</scope>
    <source>
        <strain evidence="5">JCM 18303</strain>
    </source>
</reference>
<evidence type="ECO:0000256" key="1">
    <source>
        <dbReference type="ARBA" id="ARBA00022857"/>
    </source>
</evidence>
<dbReference type="Proteomes" id="UP001428817">
    <property type="component" value="Unassembled WGS sequence"/>
</dbReference>
<evidence type="ECO:0000256" key="2">
    <source>
        <dbReference type="ARBA" id="ARBA00023002"/>
    </source>
</evidence>
<comment type="caution">
    <text evidence="4">The sequence shown here is derived from an EMBL/GenBank/DDBJ whole genome shotgun (WGS) entry which is preliminary data.</text>
</comment>
<gene>
    <name evidence="4" type="ORF">GCM10023321_49610</name>
</gene>
<name>A0ABP9QJU9_9PSEU</name>
<accession>A0ABP9QJU9</accession>
<evidence type="ECO:0000259" key="3">
    <source>
        <dbReference type="Pfam" id="PF01113"/>
    </source>
</evidence>
<dbReference type="Pfam" id="PF01113">
    <property type="entry name" value="DapB_N"/>
    <property type="match status" value="1"/>
</dbReference>
<keyword evidence="1" id="KW-0521">NADP</keyword>
<organism evidence="4 5">
    <name type="scientific">Pseudonocardia eucalypti</name>
    <dbReference type="NCBI Taxonomy" id="648755"/>
    <lineage>
        <taxon>Bacteria</taxon>
        <taxon>Bacillati</taxon>
        <taxon>Actinomycetota</taxon>
        <taxon>Actinomycetes</taxon>
        <taxon>Pseudonocardiales</taxon>
        <taxon>Pseudonocardiaceae</taxon>
        <taxon>Pseudonocardia</taxon>
    </lineage>
</organism>
<feature type="domain" description="Dihydrodipicolinate reductase N-terminal" evidence="3">
    <location>
        <begin position="9"/>
        <end position="76"/>
    </location>
</feature>